<keyword evidence="5" id="KW-0472">Membrane</keyword>
<evidence type="ECO:0000313" key="7">
    <source>
        <dbReference type="EMBL" id="EDQ93117.1"/>
    </source>
</evidence>
<protein>
    <recommendedName>
        <fullName evidence="6">Vacuolar protein sorting-associated protein 45</fullName>
    </recommendedName>
</protein>
<evidence type="ECO:0000256" key="3">
    <source>
        <dbReference type="ARBA" id="ARBA00022448"/>
    </source>
</evidence>
<dbReference type="STRING" id="81824.A9UQW8"/>
<comment type="subcellular location">
    <subcellularLocation>
        <location evidence="1">Endomembrane system</location>
        <topology evidence="1">Peripheral membrane protein</topology>
    </subcellularLocation>
</comment>
<evidence type="ECO:0000256" key="4">
    <source>
        <dbReference type="ARBA" id="ARBA00022927"/>
    </source>
</evidence>
<dbReference type="GO" id="GO:0016192">
    <property type="term" value="P:vesicle-mediated transport"/>
    <property type="evidence" value="ECO:0000318"/>
    <property type="project" value="GO_Central"/>
</dbReference>
<dbReference type="PIRSF" id="PIRSF005715">
    <property type="entry name" value="VPS45_Sec1"/>
    <property type="match status" value="1"/>
</dbReference>
<organism evidence="7 8">
    <name type="scientific">Monosiga brevicollis</name>
    <name type="common">Choanoflagellate</name>
    <dbReference type="NCBI Taxonomy" id="81824"/>
    <lineage>
        <taxon>Eukaryota</taxon>
        <taxon>Choanoflagellata</taxon>
        <taxon>Craspedida</taxon>
        <taxon>Salpingoecidae</taxon>
        <taxon>Monosiga</taxon>
    </lineage>
</organism>
<dbReference type="InterPro" id="IPR043127">
    <property type="entry name" value="Sec-1-like_dom3a"/>
</dbReference>
<dbReference type="Gene3D" id="3.90.830.10">
    <property type="entry name" value="Syntaxin Binding Protein 1, Chain A, domain 2"/>
    <property type="match status" value="1"/>
</dbReference>
<dbReference type="SUPFAM" id="SSF56815">
    <property type="entry name" value="Sec1/munc18-like (SM) proteins"/>
    <property type="match status" value="1"/>
</dbReference>
<name>A9UQW8_MONBE</name>
<keyword evidence="3" id="KW-0813">Transport</keyword>
<dbReference type="GeneID" id="5887809"/>
<dbReference type="Proteomes" id="UP000001357">
    <property type="component" value="Unassembled WGS sequence"/>
</dbReference>
<evidence type="ECO:0000256" key="5">
    <source>
        <dbReference type="ARBA" id="ARBA00023136"/>
    </source>
</evidence>
<dbReference type="Gene3D" id="1.25.40.60">
    <property type="match status" value="1"/>
</dbReference>
<dbReference type="PANTHER" id="PTHR11679">
    <property type="entry name" value="VESICLE PROTEIN SORTING-ASSOCIATED"/>
    <property type="match status" value="1"/>
</dbReference>
<sequence>MDVIKAVREYISKFLADSAGMKVLLLDEETTSIVSMVYSQTEILQQEVFLVERVDVPNREPMTHLRCIAFLRPTASSIDAMVTELRRPKYSQYDLVFTNALSPSQLDKLAQADEQETVRHVHEMYADYLAVDKHLFSFNLVGCAIEGGQSWNKGIFKRCVKGLLAVLLALKKRPAIRYAAGSQLCKKLGEELSYQIQQEAELFDFRQTADAQPLVLLLDRRDDPVTPCLNQWTYQAMVHELLTIQKNRVSLADVPGAPKEMPEVVLSSEADDFYTENMYSNFGEIGEAIRSLVEQFQSKTKSHENIESIEDMKAFVENYPQFRAMSGTVSKHVTIVTELSRLVEVRQLMNLSEAEQELACQGGHSESVTKIRELLADHRLSALDRLRLVVLYVLRHEKNPKNLDEFMEMMHRANVEPAQLQLVRAVTAYAGLGTSERQSDLFGTKGAAGLFKSMTGGLKGVDNIYTQHVPLLKATLDALAKNKLKDTAYPFCRGNQMDRPQDVFVFMVGGTTFEEARSVAQFNKENPTMRVVLGGTTVHNFESFCDEIRASSR</sequence>
<keyword evidence="8" id="KW-1185">Reference proteome</keyword>
<evidence type="ECO:0000256" key="2">
    <source>
        <dbReference type="ARBA" id="ARBA00009884"/>
    </source>
</evidence>
<dbReference type="GO" id="GO:0031410">
    <property type="term" value="C:cytoplasmic vesicle"/>
    <property type="evidence" value="ECO:0007669"/>
    <property type="project" value="UniProtKB-ARBA"/>
</dbReference>
<dbReference type="OMA" id="VHQLNNA"/>
<dbReference type="RefSeq" id="XP_001742879.1">
    <property type="nucleotide sequence ID" value="XM_001742827.1"/>
</dbReference>
<evidence type="ECO:0000313" key="8">
    <source>
        <dbReference type="Proteomes" id="UP000001357"/>
    </source>
</evidence>
<dbReference type="Gene3D" id="3.40.50.1910">
    <property type="match status" value="1"/>
</dbReference>
<dbReference type="eggNOG" id="KOG1299">
    <property type="taxonomic scope" value="Eukaryota"/>
</dbReference>
<dbReference type="InterPro" id="IPR027482">
    <property type="entry name" value="Sec1-like_dom2"/>
</dbReference>
<dbReference type="KEGG" id="mbr:MONBRDRAFT_13583"/>
<dbReference type="Gene3D" id="3.40.50.2060">
    <property type="match status" value="1"/>
</dbReference>
<dbReference type="InterPro" id="IPR036045">
    <property type="entry name" value="Sec1-like_sf"/>
</dbReference>
<dbReference type="GO" id="GO:0000139">
    <property type="term" value="C:Golgi membrane"/>
    <property type="evidence" value="ECO:0000318"/>
    <property type="project" value="GO_Central"/>
</dbReference>
<dbReference type="AlphaFoldDB" id="A9UQW8"/>
<accession>A9UQW8</accession>
<keyword evidence="4" id="KW-0653">Protein transport</keyword>
<proteinExistence type="inferred from homology"/>
<dbReference type="InterPro" id="IPR043154">
    <property type="entry name" value="Sec-1-like_dom1"/>
</dbReference>
<evidence type="ECO:0000256" key="6">
    <source>
        <dbReference type="ARBA" id="ARBA00073001"/>
    </source>
</evidence>
<gene>
    <name evidence="7" type="ORF">MONBRDRAFT_13583</name>
</gene>
<dbReference type="InterPro" id="IPR001619">
    <property type="entry name" value="Sec1-like"/>
</dbReference>
<dbReference type="GO" id="GO:0006886">
    <property type="term" value="P:intracellular protein transport"/>
    <property type="evidence" value="ECO:0000318"/>
    <property type="project" value="GO_Central"/>
</dbReference>
<dbReference type="EMBL" id="CH991543">
    <property type="protein sequence ID" value="EDQ93117.1"/>
    <property type="molecule type" value="Genomic_DNA"/>
</dbReference>
<dbReference type="FunFam" id="3.90.830.10:FF:000002">
    <property type="entry name" value="Vacuolar protein sorting-associated protein 45"/>
    <property type="match status" value="1"/>
</dbReference>
<dbReference type="Pfam" id="PF00995">
    <property type="entry name" value="Sec1"/>
    <property type="match status" value="1"/>
</dbReference>
<evidence type="ECO:0000256" key="1">
    <source>
        <dbReference type="ARBA" id="ARBA00004184"/>
    </source>
</evidence>
<dbReference type="FunCoup" id="A9UQW8">
    <property type="interactions" value="1134"/>
</dbReference>
<dbReference type="InParanoid" id="A9UQW8"/>
<comment type="similarity">
    <text evidence="2">Belongs to the STXBP/unc-18/SEC1 family.</text>
</comment>
<reference evidence="7 8" key="1">
    <citation type="journal article" date="2008" name="Nature">
        <title>The genome of the choanoflagellate Monosiga brevicollis and the origin of metazoans.</title>
        <authorList>
            <consortium name="JGI Sequencing"/>
            <person name="King N."/>
            <person name="Westbrook M.J."/>
            <person name="Young S.L."/>
            <person name="Kuo A."/>
            <person name="Abedin M."/>
            <person name="Chapman J."/>
            <person name="Fairclough S."/>
            <person name="Hellsten U."/>
            <person name="Isogai Y."/>
            <person name="Letunic I."/>
            <person name="Marr M."/>
            <person name="Pincus D."/>
            <person name="Putnam N."/>
            <person name="Rokas A."/>
            <person name="Wright K.J."/>
            <person name="Zuzow R."/>
            <person name="Dirks W."/>
            <person name="Good M."/>
            <person name="Goodstein D."/>
            <person name="Lemons D."/>
            <person name="Li W."/>
            <person name="Lyons J.B."/>
            <person name="Morris A."/>
            <person name="Nichols S."/>
            <person name="Richter D.J."/>
            <person name="Salamov A."/>
            <person name="Bork P."/>
            <person name="Lim W.A."/>
            <person name="Manning G."/>
            <person name="Miller W.T."/>
            <person name="McGinnis W."/>
            <person name="Shapiro H."/>
            <person name="Tjian R."/>
            <person name="Grigoriev I.V."/>
            <person name="Rokhsar D."/>
        </authorList>
    </citation>
    <scope>NUCLEOTIDE SEQUENCE [LARGE SCALE GENOMIC DNA]</scope>
    <source>
        <strain evidence="8">MX1 / ATCC 50154</strain>
    </source>
</reference>